<dbReference type="RefSeq" id="WP_151882550.1">
    <property type="nucleotide sequence ID" value="NZ_WCTH01000016.1"/>
</dbReference>
<dbReference type="Gene3D" id="1.50.10.20">
    <property type="match status" value="1"/>
</dbReference>
<dbReference type="InterPro" id="IPR002890">
    <property type="entry name" value="MG2"/>
</dbReference>
<organism evidence="4 5">
    <name type="scientific">Bacteroides uniformis</name>
    <dbReference type="NCBI Taxonomy" id="820"/>
    <lineage>
        <taxon>Bacteria</taxon>
        <taxon>Pseudomonadati</taxon>
        <taxon>Bacteroidota</taxon>
        <taxon>Bacteroidia</taxon>
        <taxon>Bacteroidales</taxon>
        <taxon>Bacteroidaceae</taxon>
        <taxon>Bacteroides</taxon>
    </lineage>
</organism>
<dbReference type="InterPro" id="IPR051802">
    <property type="entry name" value="YfhM-like"/>
</dbReference>
<accession>A0A6I0LUT1</accession>
<reference evidence="4 5" key="1">
    <citation type="journal article" date="2019" name="Nat. Med.">
        <title>A library of human gut bacterial isolates paired with longitudinal multiomics data enables mechanistic microbiome research.</title>
        <authorList>
            <person name="Poyet M."/>
            <person name="Groussin M."/>
            <person name="Gibbons S.M."/>
            <person name="Avila-Pacheco J."/>
            <person name="Jiang X."/>
            <person name="Kearney S.M."/>
            <person name="Perrotta A.R."/>
            <person name="Berdy B."/>
            <person name="Zhao S."/>
            <person name="Lieberman T.D."/>
            <person name="Swanson P.K."/>
            <person name="Smith M."/>
            <person name="Roesemann S."/>
            <person name="Alexander J.E."/>
            <person name="Rich S.A."/>
            <person name="Livny J."/>
            <person name="Vlamakis H."/>
            <person name="Clish C."/>
            <person name="Bullock K."/>
            <person name="Deik A."/>
            <person name="Scott J."/>
            <person name="Pierce K.A."/>
            <person name="Xavier R.J."/>
            <person name="Alm E.J."/>
        </authorList>
    </citation>
    <scope>NUCLEOTIDE SEQUENCE [LARGE SCALE GENOMIC DNA]</scope>
    <source>
        <strain evidence="4 5">BIOML-A3</strain>
    </source>
</reference>
<sequence>MRVIQRICSILLLLVTFGASALYAQTYDKLWKQVEQAQKKSLPQTVIKLADEIYRKGRQEQNAPQMLKAYICRETYQEGLTPDSLYSSLKYMESWAQSERNPVNKAILHSLLAYEYADLMRKNRRVLLSRTLLTVDEVPEDIREWSISQFVDKIDRCNRASLQDSIRLLNTSAEQYVPFVALEDGSRFYGHDMYHLLVSRAVDAYRQLDGFSVDSLVQTRIERIYLDMMNAYRHRAGSEDAMLLCSLDYWNWKLTGGISQQPYPTFRMRQEKANREYLEVLNKLIKEYGSREVCAEVYIHKANHLRRLEPKRADEALKVCEEGLKRYPAYKRINELKNIREQILQPELILTMNESGYPGDSVNMRLHYRNVEGFTLNLYTTTLSEVPWMDHGINKDTYRKYARKFSSTHFGLKPLPGKDKLPEDVPYLASDTVFKFMIPRETGVYILQIVPDTETARTDDKFLVSTRFKVLTLDLGDNRMEVATLDARSGQPIAGAKVSFYSSYDEKNRKAMAEVLTDAGGKAVLPWQSEIRSYVARKGRDTAMMPQNVYMNHPYYGIKDTDWRQMALLTDRSLYRPGQTVHVKGIAYKQNSDSAQVLQGVDYELVLLDANRKELATRKGWTNDFGSFATEFVLPAACLNGMFSIRTKEPQSTVTFRVEEYKRPTFEIAFTPVSEAYRLGDKVVLKGNVKAFNGMMVQDVPLAYTVTRRNPRPGYWSNADKPLLSDTIQLDTNGDFSIPLTLEAPAVDTDGYGSVYTYHVEAVVTDEAGETQSASYNLLAGPKAYSFDIRLPQYVCKEDSMLFTFGVNNVMNIPQHIEGSYCLYPFAEQNGARNIAGSEPLDDVVLEGTFTANRLQDFSAWNKLPSGNYRLKLSVRDSLGREENNGAYGSDSFMLFSKSDKRPAAFTDFFYYKENEEFDVQYPAAFLLGTSYRDAYVLMDVFCDRKRIESRVLQLNDTIIRMEFPYKEAYGKGITILFSFVKAGEMYSHQVELKKREPERALDMKWEVFRDRLRPGQEEEWKLVIKTPQGMPAAAEMLATMYDASLDKIYKSNQILRVFYPDNLYGAFRGASRYNSNYFSVYFPLKAWKVPVWSFDYFCSPYMDGRMRIVMVEDNALLEEVSVVGYGTTRNSSLTGNLRIRGANQPMLASKAESGNAVEVKYVPAQVAEDAVEDVVFESETIPVGEALQPIEGLRTNFAETAFFYPQLRTNEQGELAFSFTMPQSLTRWNFRGYSHTKDMLTGILDASVVTAKEFMLTPNMPRFVRVGDKTQIAGTIANLTGKAVKGTAVFTLFDPMTEKVIATQRQKFLVEAGRNTAVNFHFEVSDRYDLLGIRMVADGGTFSDGEQHLLPVLSNKEYITETLAMPIRGEETRTFSLDSLFNRNSRTATDRRLTVEFTGNPAWYAVQALPALSLPANDNAISWATAWYANSLAGFIANSQPRIKTVFDSWKAAGGTKETFLSQLEKNQDVKNILLSESPWVLEATTEAEQQARIATLFDINQLNNRNLSAFTKLKELQGEDGGWSWYKGMSGSRYITGYITELLVRLPLLTKNELPEEVAAMRQKAFGYLNRQALEEYRNIRKAEKNGARITANSESAMTYLYLIALSGEQVPADNQAAYRYFLSKVGANLKDGTMSSKAQSAIILKAVGRTAEANEFIASLKEHLVQTDELGAYFAFQANPYNWGMLPIPTHVEVMEALRMAGGNDALVEEMKLWLLKQKQTTSWNSPVATADAVYALLCQGTNLLESRGDVRITLGNKVLETLSPTKTIIPGLGYVKETFAQGSPELKAKTVTVEKRDAGIAWGAVYAQYLSPISDVKQQGGELNVEKKLYVERISAGGSKSLQPVTEGTVLSVGDKIVARLTIRLDRTMDFVQLKDQRGACFEPIGSLSGYRWSNGLGYYAEVEDAATNFFFDHLGKGVYVLEHSYRIARGGTYETGLATIQCAYAPEYASHSAGGISVRMIVIK</sequence>
<dbReference type="Gene3D" id="2.60.40.1930">
    <property type="match status" value="1"/>
</dbReference>
<dbReference type="PANTHER" id="PTHR40094:SF1">
    <property type="entry name" value="UBIQUITIN DOMAIN-CONTAINING PROTEIN"/>
    <property type="match status" value="1"/>
</dbReference>
<evidence type="ECO:0000256" key="1">
    <source>
        <dbReference type="ARBA" id="ARBA00010556"/>
    </source>
</evidence>
<evidence type="ECO:0000256" key="2">
    <source>
        <dbReference type="SAM" id="SignalP"/>
    </source>
</evidence>
<feature type="domain" description="Alpha-2-macroglobulin" evidence="3">
    <location>
        <begin position="1201"/>
        <end position="1291"/>
    </location>
</feature>
<dbReference type="Pfam" id="PF00207">
    <property type="entry name" value="A2M"/>
    <property type="match status" value="1"/>
</dbReference>
<gene>
    <name evidence="4" type="ORF">GAP48_03285</name>
</gene>
<keyword evidence="2" id="KW-0732">Signal</keyword>
<comment type="similarity">
    <text evidence="1">Belongs to the protease inhibitor I39 (alpha-2-macroglobulin) family. Bacterial alpha-2-macroglobulin subfamily.</text>
</comment>
<proteinExistence type="inferred from homology"/>
<evidence type="ECO:0000313" key="4">
    <source>
        <dbReference type="EMBL" id="KAB4258091.1"/>
    </source>
</evidence>
<dbReference type="InterPro" id="IPR008930">
    <property type="entry name" value="Terpenoid_cyclase/PrenylTrfase"/>
</dbReference>
<dbReference type="EMBL" id="WCTJ01000003">
    <property type="protein sequence ID" value="KAB4258091.1"/>
    <property type="molecule type" value="Genomic_DNA"/>
</dbReference>
<dbReference type="SMART" id="SM01360">
    <property type="entry name" value="A2M"/>
    <property type="match status" value="1"/>
</dbReference>
<dbReference type="PANTHER" id="PTHR40094">
    <property type="entry name" value="ALPHA-2-MACROGLOBULIN HOMOLOG"/>
    <property type="match status" value="1"/>
</dbReference>
<name>A0A6I0LUT1_BACUN</name>
<feature type="signal peptide" evidence="2">
    <location>
        <begin position="1"/>
        <end position="24"/>
    </location>
</feature>
<dbReference type="InterPro" id="IPR041246">
    <property type="entry name" value="Bact_MG10"/>
</dbReference>
<dbReference type="SUPFAM" id="SSF48239">
    <property type="entry name" value="Terpenoid cyclases/Protein prenyltransferases"/>
    <property type="match status" value="1"/>
</dbReference>
<dbReference type="Proteomes" id="UP000487989">
    <property type="component" value="Unassembled WGS sequence"/>
</dbReference>
<evidence type="ECO:0000259" key="3">
    <source>
        <dbReference type="SMART" id="SM01360"/>
    </source>
</evidence>
<dbReference type="Pfam" id="PF17973">
    <property type="entry name" value="bMG10"/>
    <property type="match status" value="1"/>
</dbReference>
<protein>
    <submittedName>
        <fullName evidence="4">Alpha-2-macroglobulin</fullName>
    </submittedName>
</protein>
<evidence type="ECO:0000313" key="5">
    <source>
        <dbReference type="Proteomes" id="UP000487989"/>
    </source>
</evidence>
<dbReference type="GO" id="GO:0004866">
    <property type="term" value="F:endopeptidase inhibitor activity"/>
    <property type="evidence" value="ECO:0007669"/>
    <property type="project" value="InterPro"/>
</dbReference>
<comment type="caution">
    <text evidence="4">The sequence shown here is derived from an EMBL/GenBank/DDBJ whole genome shotgun (WGS) entry which is preliminary data.</text>
</comment>
<dbReference type="Pfam" id="PF01835">
    <property type="entry name" value="MG2"/>
    <property type="match status" value="1"/>
</dbReference>
<feature type="chain" id="PRO_5030152822" evidence="2">
    <location>
        <begin position="25"/>
        <end position="1969"/>
    </location>
</feature>
<dbReference type="InterPro" id="IPR001599">
    <property type="entry name" value="Macroglobln_a2"/>
</dbReference>